<dbReference type="Gene3D" id="2.40.30.170">
    <property type="match status" value="1"/>
</dbReference>
<dbReference type="GO" id="GO:0030313">
    <property type="term" value="C:cell envelope"/>
    <property type="evidence" value="ECO:0007669"/>
    <property type="project" value="TreeGrafter"/>
</dbReference>
<feature type="signal peptide" evidence="4">
    <location>
        <begin position="1"/>
        <end position="18"/>
    </location>
</feature>
<dbReference type="OrthoDB" id="9814657at2"/>
<keyword evidence="4" id="KW-0732">Signal</keyword>
<evidence type="ECO:0000313" key="6">
    <source>
        <dbReference type="EMBL" id="RPE08548.1"/>
    </source>
</evidence>
<proteinExistence type="inferred from homology"/>
<comment type="caution">
    <text evidence="6">The sequence shown here is derived from an EMBL/GenBank/DDBJ whole genome shotgun (WGS) entry which is preliminary data.</text>
</comment>
<dbReference type="NCBIfam" id="TIGR01730">
    <property type="entry name" value="RND_mfp"/>
    <property type="match status" value="1"/>
</dbReference>
<feature type="domain" description="Multidrug resistance protein MdtA-like barrel-sandwich hybrid" evidence="5">
    <location>
        <begin position="88"/>
        <end position="228"/>
    </location>
</feature>
<reference evidence="6 7" key="1">
    <citation type="submission" date="2018-11" db="EMBL/GenBank/DDBJ databases">
        <title>Chitinophaga lutea sp.nov., isolate from arsenic contaminated soil.</title>
        <authorList>
            <person name="Zong Y."/>
        </authorList>
    </citation>
    <scope>NUCLEOTIDE SEQUENCE [LARGE SCALE GENOMIC DNA]</scope>
    <source>
        <strain evidence="6 7">ZY74</strain>
    </source>
</reference>
<dbReference type="SUPFAM" id="SSF111369">
    <property type="entry name" value="HlyD-like secretion proteins"/>
    <property type="match status" value="1"/>
</dbReference>
<gene>
    <name evidence="6" type="ORF">EGT74_16025</name>
</gene>
<dbReference type="Proteomes" id="UP000278351">
    <property type="component" value="Unassembled WGS sequence"/>
</dbReference>
<dbReference type="Gene3D" id="2.40.420.20">
    <property type="match status" value="1"/>
</dbReference>
<dbReference type="Gene3D" id="1.10.287.470">
    <property type="entry name" value="Helix hairpin bin"/>
    <property type="match status" value="1"/>
</dbReference>
<accession>A0A3N4PLV9</accession>
<keyword evidence="7" id="KW-1185">Reference proteome</keyword>
<protein>
    <submittedName>
        <fullName evidence="6">Efflux RND transporter periplasmic adaptor subunit</fullName>
    </submittedName>
</protein>
<dbReference type="InterPro" id="IPR051909">
    <property type="entry name" value="MFP_Cation_Efflux"/>
</dbReference>
<sequence length="389" mass="42929">MKGSIILMIAAFAFTACGSNTGKAPATDSVQAEAHGPAEEAVVELTEAQMKTTGLQTGGLEQRELSGTIRVNGLLDVPPQQMLSISMPIGGILRNTDLLEGFWVKKGQVIAQMEHPDYIQLQQDYLETKAQLVFLEQEFERQKELSAENVTAKKTFQKTESERNTLRVRLEALKQKLLLMNIQVSRLEGGTILRSIPVLAPISGYVTKVNANVGKYVSPNEPLFEIVDTEHLHAELTVFEKDIPRLKIGSKVRFILSNESKERTATVHLIGREIDNDRTVRVHCHLDREDKEMLPGTYLKAWVETGAAKVPALPSAAVVMDAGNEYVFVTTPEARHYRRVQVKTGVQAGGYTEVILPGELPEGTQFVTKGAHDLQAKMLNGEEEGGHAH</sequence>
<dbReference type="GO" id="GO:0060003">
    <property type="term" value="P:copper ion export"/>
    <property type="evidence" value="ECO:0007669"/>
    <property type="project" value="TreeGrafter"/>
</dbReference>
<dbReference type="PANTHER" id="PTHR30097">
    <property type="entry name" value="CATION EFFLUX SYSTEM PROTEIN CUSB"/>
    <property type="match status" value="1"/>
</dbReference>
<dbReference type="InterPro" id="IPR058625">
    <property type="entry name" value="MdtA-like_BSH"/>
</dbReference>
<dbReference type="GO" id="GO:0016020">
    <property type="term" value="C:membrane"/>
    <property type="evidence" value="ECO:0007669"/>
    <property type="project" value="InterPro"/>
</dbReference>
<dbReference type="PANTHER" id="PTHR30097:SF4">
    <property type="entry name" value="SLR6042 PROTEIN"/>
    <property type="match status" value="1"/>
</dbReference>
<evidence type="ECO:0000256" key="2">
    <source>
        <dbReference type="ARBA" id="ARBA00022448"/>
    </source>
</evidence>
<feature type="chain" id="PRO_5018157035" evidence="4">
    <location>
        <begin position="19"/>
        <end position="389"/>
    </location>
</feature>
<feature type="coiled-coil region" evidence="3">
    <location>
        <begin position="118"/>
        <end position="176"/>
    </location>
</feature>
<dbReference type="GO" id="GO:0022857">
    <property type="term" value="F:transmembrane transporter activity"/>
    <property type="evidence" value="ECO:0007669"/>
    <property type="project" value="InterPro"/>
</dbReference>
<dbReference type="Pfam" id="PF25917">
    <property type="entry name" value="BSH_RND"/>
    <property type="match status" value="1"/>
</dbReference>
<evidence type="ECO:0000256" key="4">
    <source>
        <dbReference type="SAM" id="SignalP"/>
    </source>
</evidence>
<evidence type="ECO:0000313" key="7">
    <source>
        <dbReference type="Proteomes" id="UP000278351"/>
    </source>
</evidence>
<organism evidence="6 7">
    <name type="scientific">Chitinophaga lutea</name>
    <dbReference type="NCBI Taxonomy" id="2488634"/>
    <lineage>
        <taxon>Bacteria</taxon>
        <taxon>Pseudomonadati</taxon>
        <taxon>Bacteroidota</taxon>
        <taxon>Chitinophagia</taxon>
        <taxon>Chitinophagales</taxon>
        <taxon>Chitinophagaceae</taxon>
        <taxon>Chitinophaga</taxon>
    </lineage>
</organism>
<dbReference type="PROSITE" id="PS51257">
    <property type="entry name" value="PROKAR_LIPOPROTEIN"/>
    <property type="match status" value="1"/>
</dbReference>
<dbReference type="InterPro" id="IPR006143">
    <property type="entry name" value="RND_pump_MFP"/>
</dbReference>
<keyword evidence="3" id="KW-0175">Coiled coil</keyword>
<name>A0A3N4PLV9_9BACT</name>
<dbReference type="Gene3D" id="2.40.50.100">
    <property type="match status" value="1"/>
</dbReference>
<evidence type="ECO:0000259" key="5">
    <source>
        <dbReference type="Pfam" id="PF25917"/>
    </source>
</evidence>
<evidence type="ECO:0000256" key="1">
    <source>
        <dbReference type="ARBA" id="ARBA00009477"/>
    </source>
</evidence>
<dbReference type="GO" id="GO:0015679">
    <property type="term" value="P:plasma membrane copper ion transport"/>
    <property type="evidence" value="ECO:0007669"/>
    <property type="project" value="TreeGrafter"/>
</dbReference>
<dbReference type="AlphaFoldDB" id="A0A3N4PLV9"/>
<keyword evidence="2" id="KW-0813">Transport</keyword>
<dbReference type="RefSeq" id="WP_123847551.1">
    <property type="nucleotide sequence ID" value="NZ_RPDH01000002.1"/>
</dbReference>
<dbReference type="EMBL" id="RPDH01000002">
    <property type="protein sequence ID" value="RPE08548.1"/>
    <property type="molecule type" value="Genomic_DNA"/>
</dbReference>
<comment type="similarity">
    <text evidence="1">Belongs to the membrane fusion protein (MFP) (TC 8.A.1) family.</text>
</comment>
<evidence type="ECO:0000256" key="3">
    <source>
        <dbReference type="SAM" id="Coils"/>
    </source>
</evidence>